<dbReference type="Proteomes" id="UP001165122">
    <property type="component" value="Unassembled WGS sequence"/>
</dbReference>
<name>A0A9W6ZL80_9STRA</name>
<evidence type="ECO:0000313" key="2">
    <source>
        <dbReference type="EMBL" id="GMH52030.1"/>
    </source>
</evidence>
<gene>
    <name evidence="2" type="ORF">TrLO_g7439</name>
</gene>
<reference evidence="3" key="1">
    <citation type="journal article" date="2023" name="Commun. Biol.">
        <title>Genome analysis of Parmales, the sister group of diatoms, reveals the evolutionary specialization of diatoms from phago-mixotrophs to photoautotrophs.</title>
        <authorList>
            <person name="Ban H."/>
            <person name="Sato S."/>
            <person name="Yoshikawa S."/>
            <person name="Yamada K."/>
            <person name="Nakamura Y."/>
            <person name="Ichinomiya M."/>
            <person name="Sato N."/>
            <person name="Blanc-Mathieu R."/>
            <person name="Endo H."/>
            <person name="Kuwata A."/>
            <person name="Ogata H."/>
        </authorList>
    </citation>
    <scope>NUCLEOTIDE SEQUENCE [LARGE SCALE GENOMIC DNA]</scope>
    <source>
        <strain evidence="3">NIES 3700</strain>
    </source>
</reference>
<comment type="caution">
    <text evidence="2">The sequence shown here is derived from an EMBL/GenBank/DDBJ whole genome shotgun (WGS) entry which is preliminary data.</text>
</comment>
<accession>A0A9W6ZL80</accession>
<organism evidence="2 3">
    <name type="scientific">Triparma laevis f. longispina</name>
    <dbReference type="NCBI Taxonomy" id="1714387"/>
    <lineage>
        <taxon>Eukaryota</taxon>
        <taxon>Sar</taxon>
        <taxon>Stramenopiles</taxon>
        <taxon>Ochrophyta</taxon>
        <taxon>Bolidophyceae</taxon>
        <taxon>Parmales</taxon>
        <taxon>Triparmaceae</taxon>
        <taxon>Triparma</taxon>
    </lineage>
</organism>
<feature type="region of interest" description="Disordered" evidence="1">
    <location>
        <begin position="202"/>
        <end position="222"/>
    </location>
</feature>
<evidence type="ECO:0000256" key="1">
    <source>
        <dbReference type="SAM" id="MobiDB-lite"/>
    </source>
</evidence>
<protein>
    <submittedName>
        <fullName evidence="2">Uncharacterized protein</fullName>
    </submittedName>
</protein>
<keyword evidence="3" id="KW-1185">Reference proteome</keyword>
<proteinExistence type="predicted"/>
<evidence type="ECO:0000313" key="3">
    <source>
        <dbReference type="Proteomes" id="UP001165122"/>
    </source>
</evidence>
<dbReference type="EMBL" id="BRXW01000414">
    <property type="protein sequence ID" value="GMH52030.1"/>
    <property type="molecule type" value="Genomic_DNA"/>
</dbReference>
<sequence length="222" mass="24078">MSAMQHSNGSFQTLQWKHESWPPPSAFPSTESFSLPNATVTKVQNLQFKKAGSQGKYLSGKKTSDTIHKCVGVSVRLGGVDSGFASGIDDFFATFLGFGIETPTEHVSAGDGLNFTFWGPQTMISALRSDQSHVGDDPLRAGDVINISTKGASLFLNSIDIVKADRDKGMASQHQVTNLYHAPAVNVDQGMASNIEKARAMIKEPEKVVEEDPDVEDDEWDD</sequence>
<feature type="compositionally biased region" description="Acidic residues" evidence="1">
    <location>
        <begin position="211"/>
        <end position="222"/>
    </location>
</feature>
<dbReference type="AlphaFoldDB" id="A0A9W6ZL80"/>
<dbReference type="OrthoDB" id="188926at2759"/>